<dbReference type="InterPro" id="IPR050121">
    <property type="entry name" value="Cytochrome_P450_monoxygenase"/>
</dbReference>
<evidence type="ECO:0000256" key="7">
    <source>
        <dbReference type="ARBA" id="ARBA00023033"/>
    </source>
</evidence>
<dbReference type="STRING" id="426428.A0A0D2Y374"/>
<dbReference type="Proteomes" id="UP000002489">
    <property type="component" value="Unassembled WGS sequence"/>
</dbReference>
<dbReference type="Gene3D" id="1.10.630.10">
    <property type="entry name" value="Cytochrome P450"/>
    <property type="match status" value="2"/>
</dbReference>
<comment type="cofactor">
    <cofactor evidence="1">
        <name>heme</name>
        <dbReference type="ChEBI" id="CHEBI:30413"/>
    </cofactor>
</comment>
<sequence length="218" mass="25302">MTRDKNDHSRRRRAWDRAFSSKALRDYEPRVVKYTSQLLNRLEQSQATTIDIAKWFKFYSFDTMGDLAFGQSFNMLTDGVKHPFMALVESHMAMAGTFSQLIWMFPLFRAMPFLGREDAIFQKWIGNQVRHQEQLLLEVPSGLQRMTPAEGLQVGEIVIPGGTIVTVPSYTVYRDERYFTAPNDFVPERWMIKPEMVKDDSVFAPFSVGRYACVARKH</sequence>
<dbReference type="GO" id="GO:0005506">
    <property type="term" value="F:iron ion binding"/>
    <property type="evidence" value="ECO:0007669"/>
    <property type="project" value="InterPro"/>
</dbReference>
<dbReference type="InterPro" id="IPR001128">
    <property type="entry name" value="Cyt_P450"/>
</dbReference>
<evidence type="ECO:0000256" key="4">
    <source>
        <dbReference type="ARBA" id="ARBA00022723"/>
    </source>
</evidence>
<name>A0A0D2Y374_FUSOF</name>
<dbReference type="GO" id="GO:0004497">
    <property type="term" value="F:monooxygenase activity"/>
    <property type="evidence" value="ECO:0007669"/>
    <property type="project" value="UniProtKB-KW"/>
</dbReference>
<dbReference type="GO" id="GO:0020037">
    <property type="term" value="F:heme binding"/>
    <property type="evidence" value="ECO:0007669"/>
    <property type="project" value="InterPro"/>
</dbReference>
<dbReference type="GO" id="GO:0016705">
    <property type="term" value="F:oxidoreductase activity, acting on paired donors, with incorporation or reduction of molecular oxygen"/>
    <property type="evidence" value="ECO:0007669"/>
    <property type="project" value="InterPro"/>
</dbReference>
<organism evidence="8 9">
    <name type="scientific">Fusarium oxysporum (strain Fo5176)</name>
    <name type="common">Fusarium vascular wilt</name>
    <dbReference type="NCBI Taxonomy" id="660025"/>
    <lineage>
        <taxon>Eukaryota</taxon>
        <taxon>Fungi</taxon>
        <taxon>Dikarya</taxon>
        <taxon>Ascomycota</taxon>
        <taxon>Pezizomycotina</taxon>
        <taxon>Sordariomycetes</taxon>
        <taxon>Hypocreomycetidae</taxon>
        <taxon>Hypocreales</taxon>
        <taxon>Nectriaceae</taxon>
        <taxon>Fusarium</taxon>
        <taxon>Fusarium oxysporum species complex</taxon>
    </lineage>
</organism>
<keyword evidence="3" id="KW-0349">Heme</keyword>
<dbReference type="AlphaFoldDB" id="A0A0D2Y374"/>
<protein>
    <submittedName>
        <fullName evidence="8">Uncharacterized protein</fullName>
    </submittedName>
</protein>
<evidence type="ECO:0000313" key="9">
    <source>
        <dbReference type="Proteomes" id="UP000002489"/>
    </source>
</evidence>
<proteinExistence type="inferred from homology"/>
<keyword evidence="5" id="KW-0560">Oxidoreductase</keyword>
<evidence type="ECO:0000256" key="3">
    <source>
        <dbReference type="ARBA" id="ARBA00022617"/>
    </source>
</evidence>
<keyword evidence="4" id="KW-0479">Metal-binding</keyword>
<reference evidence="8" key="2">
    <citation type="submission" date="2025-08" db="UniProtKB">
        <authorList>
            <consortium name="EnsemblFungi"/>
        </authorList>
    </citation>
    <scope>IDENTIFICATION</scope>
    <source>
        <strain evidence="8">4287 / CBS 123668 / FGSC 9935 / NRRL 34936</strain>
    </source>
</reference>
<reference evidence="9" key="1">
    <citation type="journal article" date="2012" name="Mol. Plant Microbe Interact.">
        <title>A highly conserved effector in Fusarium oxysporum is required for full virulence on Arabidopsis.</title>
        <authorList>
            <person name="Thatcher L.F."/>
            <person name="Gardiner D.M."/>
            <person name="Kazan K."/>
            <person name="Manners J."/>
        </authorList>
    </citation>
    <scope>NUCLEOTIDE SEQUENCE [LARGE SCALE GENOMIC DNA]</scope>
    <source>
        <strain evidence="9">Fo5176</strain>
    </source>
</reference>
<keyword evidence="6" id="KW-0408">Iron</keyword>
<evidence type="ECO:0000313" key="8">
    <source>
        <dbReference type="EnsemblFungi" id="FOXG_10725P0"/>
    </source>
</evidence>
<evidence type="ECO:0000256" key="5">
    <source>
        <dbReference type="ARBA" id="ARBA00023002"/>
    </source>
</evidence>
<dbReference type="InterPro" id="IPR036396">
    <property type="entry name" value="Cyt_P450_sf"/>
</dbReference>
<dbReference type="PANTHER" id="PTHR24305:SF187">
    <property type="entry name" value="P450, PUTATIVE (EUROFUNG)-RELATED"/>
    <property type="match status" value="1"/>
</dbReference>
<accession>A0A0D2Y374</accession>
<dbReference type="Pfam" id="PF00067">
    <property type="entry name" value="p450"/>
    <property type="match status" value="2"/>
</dbReference>
<dbReference type="PANTHER" id="PTHR24305">
    <property type="entry name" value="CYTOCHROME P450"/>
    <property type="match status" value="1"/>
</dbReference>
<evidence type="ECO:0000256" key="6">
    <source>
        <dbReference type="ARBA" id="ARBA00023004"/>
    </source>
</evidence>
<dbReference type="SUPFAM" id="SSF48264">
    <property type="entry name" value="Cytochrome P450"/>
    <property type="match status" value="1"/>
</dbReference>
<keyword evidence="7" id="KW-0503">Monooxygenase</keyword>
<evidence type="ECO:0000256" key="2">
    <source>
        <dbReference type="ARBA" id="ARBA00010617"/>
    </source>
</evidence>
<comment type="similarity">
    <text evidence="2">Belongs to the cytochrome P450 family.</text>
</comment>
<dbReference type="EnsemblFungi" id="FOXG_10725T0">
    <property type="protein sequence ID" value="FOXG_10725P0"/>
    <property type="gene ID" value="FOXG_10725"/>
</dbReference>
<evidence type="ECO:0000256" key="1">
    <source>
        <dbReference type="ARBA" id="ARBA00001971"/>
    </source>
</evidence>